<keyword evidence="2" id="KW-0732">Signal</keyword>
<dbReference type="OrthoDB" id="2428238at2759"/>
<evidence type="ECO:0000313" key="4">
    <source>
        <dbReference type="Proteomes" id="UP000780801"/>
    </source>
</evidence>
<protein>
    <submittedName>
        <fullName evidence="3">Uncharacterized protein</fullName>
    </submittedName>
</protein>
<sequence length="457" mass="50164">MTYRVRPLFGPILLLTLATVLAAAQGQQGRIEDLDTFSSSRSFVPANARQDDSAELGEEPYLQLYRMQTSKDLHAEDSRKLSKGSFEDWLDSTLESSDQDEGLGDGYDGGFEDYIGDDNKKDDNFDDAAAQDEGNIEAGSSEKGDSELGKTSENNLNDIKQDDNKEDEDKSNDDNRDHDEDEENNSDDDNDGEDDDEDDDDDDDEGDDDSGDDETDFKDAVIYMNINPLIVPVKDSQCPANIQPDQTGQNFHKHTDVDQTLKDIERCPLYCLKAFTHVGQVVVVSELLGCVGCITFVVSGFYALGVDCAGIFTPYPTPPKTTTSTVPNPTGVKKASVSVARPQTALKHPADQALPPLNFGTMMQSLGHVDWNQVQDWFDVAGELASTNIEKSANTDATTDVKKENKGVADGQEKPIISKPLFNDLIVKAASLANWTLTPEILDATGVYDRVHEMEHL</sequence>
<dbReference type="AlphaFoldDB" id="A0A9P6KI02"/>
<accession>A0A9P6KI02</accession>
<evidence type="ECO:0000256" key="1">
    <source>
        <dbReference type="SAM" id="MobiDB-lite"/>
    </source>
</evidence>
<proteinExistence type="predicted"/>
<feature type="signal peptide" evidence="2">
    <location>
        <begin position="1"/>
        <end position="22"/>
    </location>
</feature>
<name>A0A9P6KI02_9FUNG</name>
<evidence type="ECO:0000256" key="2">
    <source>
        <dbReference type="SAM" id="SignalP"/>
    </source>
</evidence>
<comment type="caution">
    <text evidence="3">The sequence shown here is derived from an EMBL/GenBank/DDBJ whole genome shotgun (WGS) entry which is preliminary data.</text>
</comment>
<reference evidence="3" key="1">
    <citation type="journal article" date="2020" name="Fungal Divers.">
        <title>Resolving the Mortierellaceae phylogeny through synthesis of multi-gene phylogenetics and phylogenomics.</title>
        <authorList>
            <person name="Vandepol N."/>
            <person name="Liber J."/>
            <person name="Desiro A."/>
            <person name="Na H."/>
            <person name="Kennedy M."/>
            <person name="Barry K."/>
            <person name="Grigoriev I.V."/>
            <person name="Miller A.N."/>
            <person name="O'Donnell K."/>
            <person name="Stajich J.E."/>
            <person name="Bonito G."/>
        </authorList>
    </citation>
    <scope>NUCLEOTIDE SEQUENCE</scope>
    <source>
        <strain evidence="3">KOD1015</strain>
    </source>
</reference>
<feature type="chain" id="PRO_5040222776" evidence="2">
    <location>
        <begin position="23"/>
        <end position="457"/>
    </location>
</feature>
<gene>
    <name evidence="3" type="ORF">BGW38_008022</name>
</gene>
<dbReference type="EMBL" id="JAABOA010000054">
    <property type="protein sequence ID" value="KAF9586254.1"/>
    <property type="molecule type" value="Genomic_DNA"/>
</dbReference>
<feature type="compositionally biased region" description="Acidic residues" evidence="1">
    <location>
        <begin position="179"/>
        <end position="216"/>
    </location>
</feature>
<dbReference type="Proteomes" id="UP000780801">
    <property type="component" value="Unassembled WGS sequence"/>
</dbReference>
<organism evidence="3 4">
    <name type="scientific">Lunasporangiospora selenospora</name>
    <dbReference type="NCBI Taxonomy" id="979761"/>
    <lineage>
        <taxon>Eukaryota</taxon>
        <taxon>Fungi</taxon>
        <taxon>Fungi incertae sedis</taxon>
        <taxon>Mucoromycota</taxon>
        <taxon>Mortierellomycotina</taxon>
        <taxon>Mortierellomycetes</taxon>
        <taxon>Mortierellales</taxon>
        <taxon>Mortierellaceae</taxon>
        <taxon>Lunasporangiospora</taxon>
    </lineage>
</organism>
<feature type="compositionally biased region" description="Basic and acidic residues" evidence="1">
    <location>
        <begin position="140"/>
        <end position="150"/>
    </location>
</feature>
<keyword evidence="4" id="KW-1185">Reference proteome</keyword>
<evidence type="ECO:0000313" key="3">
    <source>
        <dbReference type="EMBL" id="KAF9586254.1"/>
    </source>
</evidence>
<feature type="region of interest" description="Disordered" evidence="1">
    <location>
        <begin position="92"/>
        <end position="217"/>
    </location>
</feature>